<dbReference type="InterPro" id="IPR013785">
    <property type="entry name" value="Aldolase_TIM"/>
</dbReference>
<organism evidence="4 7">
    <name type="scientific">Synchytrium endobioticum</name>
    <dbReference type="NCBI Taxonomy" id="286115"/>
    <lineage>
        <taxon>Eukaryota</taxon>
        <taxon>Fungi</taxon>
        <taxon>Fungi incertae sedis</taxon>
        <taxon>Chytridiomycota</taxon>
        <taxon>Chytridiomycota incertae sedis</taxon>
        <taxon>Chytridiomycetes</taxon>
        <taxon>Synchytriales</taxon>
        <taxon>Synchytriaceae</taxon>
        <taxon>Synchytrium</taxon>
    </lineage>
</organism>
<accession>A0A507DIC5</accession>
<dbReference type="GO" id="GO:0018580">
    <property type="term" value="F:nitronate monooxygenase activity"/>
    <property type="evidence" value="ECO:0007669"/>
    <property type="project" value="InterPro"/>
</dbReference>
<evidence type="ECO:0000256" key="2">
    <source>
        <dbReference type="ARBA" id="ARBA00022643"/>
    </source>
</evidence>
<dbReference type="STRING" id="286115.A0A507DIC5"/>
<dbReference type="VEuPathDB" id="FungiDB:SeMB42_g01967"/>
<dbReference type="AlphaFoldDB" id="A0A507DIC5"/>
<name>A0A507DIC5_9FUNG</name>
<keyword evidence="3" id="KW-0560">Oxidoreductase</keyword>
<dbReference type="Proteomes" id="UP000317494">
    <property type="component" value="Unassembled WGS sequence"/>
</dbReference>
<keyword evidence="1" id="KW-0285">Flavoprotein</keyword>
<dbReference type="CDD" id="cd04730">
    <property type="entry name" value="NPD_like"/>
    <property type="match status" value="1"/>
</dbReference>
<dbReference type="Proteomes" id="UP000320475">
    <property type="component" value="Unassembled WGS sequence"/>
</dbReference>
<dbReference type="OrthoDB" id="10265891at2759"/>
<keyword evidence="4" id="KW-0503">Monooxygenase</keyword>
<sequence length="366" mass="38336">MCSAPPIETIQTPVTKLFGTKHPIILAGMNQAAGCELAAAVSNAGGLGVVGGLSFTPEGLKNEIGKLKGYLRDQSLPFGVDLALPQVGGSARKTNHDYTHGKLPELIDVISTGGAKLFVSAVGVPPKWAVEKLHAAGVVVMNMVGAPKHVQKALDAGVDMICCQGSEGGGHTGEIATSILVPACVDILKGKTSSFTGQPIWIVAGGGIADGRGLAMSLCMGAQAVWVGTRFVNATEAAAPSRLQQAIIKASPTDTIRTLIVSGRPLRVYKSPYVMDWESNRHQEIHELTSKGIIPMQWHMEQLENKGALDSETMIEMFPLLMGQVAGNIDDVKSAADIVNEMVTTAVATIRGLKKQVASVSGSARL</sequence>
<dbReference type="PANTHER" id="PTHR32332">
    <property type="entry name" value="2-NITROPROPANE DIOXYGENASE"/>
    <property type="match status" value="1"/>
</dbReference>
<keyword evidence="2" id="KW-0288">FMN</keyword>
<evidence type="ECO:0000256" key="1">
    <source>
        <dbReference type="ARBA" id="ARBA00022630"/>
    </source>
</evidence>
<dbReference type="Pfam" id="PF03060">
    <property type="entry name" value="NMO"/>
    <property type="match status" value="1"/>
</dbReference>
<evidence type="ECO:0000313" key="7">
    <source>
        <dbReference type="Proteomes" id="UP000320475"/>
    </source>
</evidence>
<evidence type="ECO:0000313" key="5">
    <source>
        <dbReference type="EMBL" id="TPX51317.1"/>
    </source>
</evidence>
<dbReference type="EMBL" id="QEAN01000056">
    <property type="protein sequence ID" value="TPX51317.1"/>
    <property type="molecule type" value="Genomic_DNA"/>
</dbReference>
<protein>
    <submittedName>
        <fullName evidence="4">Nitronate monooxygenase</fullName>
    </submittedName>
</protein>
<gene>
    <name evidence="4" type="primary">SENL452</name>
    <name evidence="4" type="ORF">SeLEV6574_g00452</name>
    <name evidence="5" type="ORF">SeMB42_g01967</name>
</gene>
<reference evidence="6 7" key="1">
    <citation type="journal article" date="2019" name="Sci. Rep.">
        <title>Comparative genomics of chytrid fungi reveal insights into the obligate biotrophic and pathogenic lifestyle of Synchytrium endobioticum.</title>
        <authorList>
            <person name="van de Vossenberg B.T.L.H."/>
            <person name="Warris S."/>
            <person name="Nguyen H.D.T."/>
            <person name="van Gent-Pelzer M.P.E."/>
            <person name="Joly D.L."/>
            <person name="van de Geest H.C."/>
            <person name="Bonants P.J.M."/>
            <person name="Smith D.S."/>
            <person name="Levesque C.A."/>
            <person name="van der Lee T.A.J."/>
        </authorList>
    </citation>
    <scope>NUCLEOTIDE SEQUENCE [LARGE SCALE GENOMIC DNA]</scope>
    <source>
        <strain evidence="4 7">LEV6574</strain>
        <strain evidence="5 6">MB42</strain>
    </source>
</reference>
<dbReference type="SUPFAM" id="SSF51412">
    <property type="entry name" value="Inosine monophosphate dehydrogenase (IMPDH)"/>
    <property type="match status" value="1"/>
</dbReference>
<proteinExistence type="predicted"/>
<dbReference type="Gene3D" id="3.20.20.70">
    <property type="entry name" value="Aldolase class I"/>
    <property type="match status" value="1"/>
</dbReference>
<dbReference type="EMBL" id="QEAM01000007">
    <property type="protein sequence ID" value="TPX51161.1"/>
    <property type="molecule type" value="Genomic_DNA"/>
</dbReference>
<dbReference type="InterPro" id="IPR004136">
    <property type="entry name" value="NMO"/>
</dbReference>
<evidence type="ECO:0000313" key="4">
    <source>
        <dbReference type="EMBL" id="TPX51161.1"/>
    </source>
</evidence>
<comment type="caution">
    <text evidence="4">The sequence shown here is derived from an EMBL/GenBank/DDBJ whole genome shotgun (WGS) entry which is preliminary data.</text>
</comment>
<keyword evidence="6" id="KW-1185">Reference proteome</keyword>
<evidence type="ECO:0000313" key="6">
    <source>
        <dbReference type="Proteomes" id="UP000317494"/>
    </source>
</evidence>
<evidence type="ECO:0000256" key="3">
    <source>
        <dbReference type="ARBA" id="ARBA00023002"/>
    </source>
</evidence>
<dbReference type="PANTHER" id="PTHR32332:SF31">
    <property type="entry name" value="2-NITROPROPANE DIOXYGENASE FAMILY, PUTATIVE (AFU_ORTHOLOGUE AFUA_2G09850)-RELATED"/>
    <property type="match status" value="1"/>
</dbReference>